<keyword evidence="11" id="KW-1185">Reference proteome</keyword>
<feature type="region of interest" description="Disordered" evidence="7">
    <location>
        <begin position="426"/>
        <end position="481"/>
    </location>
</feature>
<organism evidence="10 11">
    <name type="scientific">Metschnikowia aff. pulcherrima</name>
    <dbReference type="NCBI Taxonomy" id="2163413"/>
    <lineage>
        <taxon>Eukaryota</taxon>
        <taxon>Fungi</taxon>
        <taxon>Dikarya</taxon>
        <taxon>Ascomycota</taxon>
        <taxon>Saccharomycotina</taxon>
        <taxon>Pichiomycetes</taxon>
        <taxon>Metschnikowiaceae</taxon>
        <taxon>Metschnikowia</taxon>
    </lineage>
</organism>
<evidence type="ECO:0000256" key="4">
    <source>
        <dbReference type="ARBA" id="ARBA00022827"/>
    </source>
</evidence>
<evidence type="ECO:0000256" key="8">
    <source>
        <dbReference type="SAM" id="Phobius"/>
    </source>
</evidence>
<dbReference type="PROSITE" id="PS51384">
    <property type="entry name" value="FAD_FR"/>
    <property type="match status" value="1"/>
</dbReference>
<feature type="compositionally biased region" description="Basic and acidic residues" evidence="7">
    <location>
        <begin position="31"/>
        <end position="43"/>
    </location>
</feature>
<dbReference type="GO" id="GO:0005739">
    <property type="term" value="C:mitochondrion"/>
    <property type="evidence" value="ECO:0007669"/>
    <property type="project" value="TreeGrafter"/>
</dbReference>
<dbReference type="STRING" id="2163413.A0A4P6XR07"/>
<dbReference type="SUPFAM" id="SSF63380">
    <property type="entry name" value="Riboflavin synthase domain-like"/>
    <property type="match status" value="1"/>
</dbReference>
<keyword evidence="4 6" id="KW-0274">FAD</keyword>
<feature type="binding site" evidence="6">
    <location>
        <position position="284"/>
    </location>
    <ligand>
        <name>FAD</name>
        <dbReference type="ChEBI" id="CHEBI:57692"/>
    </ligand>
</feature>
<evidence type="ECO:0000256" key="5">
    <source>
        <dbReference type="ARBA" id="ARBA00023002"/>
    </source>
</evidence>
<keyword evidence="5" id="KW-0560">Oxidoreductase</keyword>
<evidence type="ECO:0000313" key="11">
    <source>
        <dbReference type="Proteomes" id="UP000292447"/>
    </source>
</evidence>
<evidence type="ECO:0000256" key="2">
    <source>
        <dbReference type="ARBA" id="ARBA00006105"/>
    </source>
</evidence>
<feature type="domain" description="FAD-binding FR-type" evidence="9">
    <location>
        <begin position="169"/>
        <end position="308"/>
    </location>
</feature>
<dbReference type="Gene3D" id="3.40.50.80">
    <property type="entry name" value="Nucleotide-binding domain of ferredoxin-NADP reductase (FNR) module"/>
    <property type="match status" value="1"/>
</dbReference>
<dbReference type="InterPro" id="IPR001834">
    <property type="entry name" value="CBR-like"/>
</dbReference>
<name>A0A4P6XR07_9ASCO</name>
<gene>
    <name evidence="10" type="ORF">METSCH_E02240</name>
</gene>
<feature type="binding site" evidence="6">
    <location>
        <position position="283"/>
    </location>
    <ligand>
        <name>FAD</name>
        <dbReference type="ChEBI" id="CHEBI:57692"/>
    </ligand>
</feature>
<feature type="compositionally biased region" description="Basic and acidic residues" evidence="7">
    <location>
        <begin position="461"/>
        <end position="471"/>
    </location>
</feature>
<keyword evidence="8" id="KW-1133">Transmembrane helix</keyword>
<keyword evidence="8" id="KW-0472">Membrane</keyword>
<protein>
    <recommendedName>
        <fullName evidence="9">FAD-binding FR-type domain-containing protein</fullName>
    </recommendedName>
</protein>
<evidence type="ECO:0000259" key="9">
    <source>
        <dbReference type="PROSITE" id="PS51384"/>
    </source>
</evidence>
<accession>A0A4P6XR07</accession>
<dbReference type="Gene3D" id="2.40.30.10">
    <property type="entry name" value="Translation factors"/>
    <property type="match status" value="1"/>
</dbReference>
<dbReference type="Proteomes" id="UP000292447">
    <property type="component" value="Chromosome V"/>
</dbReference>
<dbReference type="SUPFAM" id="SSF52343">
    <property type="entry name" value="Ferredoxin reductase-like, C-terminal NADP-linked domain"/>
    <property type="match status" value="1"/>
</dbReference>
<comment type="cofactor">
    <cofactor evidence="1 6">
        <name>FAD</name>
        <dbReference type="ChEBI" id="CHEBI:57692"/>
    </cofactor>
</comment>
<dbReference type="PANTHER" id="PTHR19370">
    <property type="entry name" value="NADH-CYTOCHROME B5 REDUCTASE"/>
    <property type="match status" value="1"/>
</dbReference>
<feature type="region of interest" description="Disordered" evidence="7">
    <location>
        <begin position="29"/>
        <end position="59"/>
    </location>
</feature>
<dbReference type="InterPro" id="IPR017927">
    <property type="entry name" value="FAD-bd_FR_type"/>
</dbReference>
<evidence type="ECO:0000256" key="6">
    <source>
        <dbReference type="PIRSR" id="PIRSR601834-1"/>
    </source>
</evidence>
<feature type="transmembrane region" description="Helical" evidence="8">
    <location>
        <begin position="129"/>
        <end position="149"/>
    </location>
</feature>
<dbReference type="AlphaFoldDB" id="A0A4P6XR07"/>
<dbReference type="EMBL" id="CP034460">
    <property type="protein sequence ID" value="QBM89987.1"/>
    <property type="molecule type" value="Genomic_DNA"/>
</dbReference>
<reference evidence="11" key="1">
    <citation type="submission" date="2019-03" db="EMBL/GenBank/DDBJ databases">
        <title>Snf2 controls pulcherriminic acid biosynthesis and connects pigmentation and antifungal activity of the yeast Metschnikowia pulcherrima.</title>
        <authorList>
            <person name="Gore-Lloyd D."/>
            <person name="Sumann I."/>
            <person name="Brachmann A.O."/>
            <person name="Schneeberger K."/>
            <person name="Ortiz-Merino R.A."/>
            <person name="Moreno-Beltran M."/>
            <person name="Schlaefli M."/>
            <person name="Kirner P."/>
            <person name="Santos Kron A."/>
            <person name="Wolfe K.H."/>
            <person name="Piel J."/>
            <person name="Ahrens C.H."/>
            <person name="Henk D."/>
            <person name="Freimoser F.M."/>
        </authorList>
    </citation>
    <scope>NUCLEOTIDE SEQUENCE [LARGE SCALE GENOMIC DNA]</scope>
    <source>
        <strain evidence="11">APC 1.2</strain>
    </source>
</reference>
<proteinExistence type="inferred from homology"/>
<dbReference type="InterPro" id="IPR039261">
    <property type="entry name" value="FNR_nucleotide-bd"/>
</dbReference>
<dbReference type="InterPro" id="IPR017938">
    <property type="entry name" value="Riboflavin_synthase-like_b-brl"/>
</dbReference>
<dbReference type="GO" id="GO:0016491">
    <property type="term" value="F:oxidoreductase activity"/>
    <property type="evidence" value="ECO:0007669"/>
    <property type="project" value="UniProtKB-KW"/>
</dbReference>
<keyword evidence="3 6" id="KW-0285">Flavoprotein</keyword>
<sequence length="545" mass="62501">MIAFKATRSTVRPYMARSNCFRHNLPFLRGVHNEKPSDSRDEPQNGEQKQVSKDDSGKKDVFQVKLQSSRSAPALMDGGIAKLMKKNVKPYIPKLNHQRLTYEYPGLPNEDDFTKHTDKIKKPKKISRWALVTPKLAVFAAVIWGAYVVKVWVYASDDDADSTELLDPDIFHKFVITHKHQIDADHYLIEVRPKYNNWQYSYYAHYDNKSIWNGEKMWSVEVKQPDIMVTRLYTPLPLYFMKSEITRAGKKEPLLRVIENDCEDHDKGGVMTFYIKRYDSGEVSRFIVDKNVGDELEIRGPHVDFKIPHHPLHALHERPIFRDLPSKVEAETLLESIKKEHNVPDYDNLVFFGAGTGIAPILQMLFSRNPYRGFVNVHYSAKTQTELGPLSRFLFFLEKLDRIKLNSHIDDVPRLKLSSRDITKPEKRNYTSSMRQEEEKNTKEVTEGEKLKLRMSILEDSGEKKEKEEKPGSSSIRGPWYENALQQARDLSLEKKQDPALAVVCGPDGYVGFVAGGKDLATGDQGPVKGLLGANGWDETNVHKL</sequence>
<dbReference type="PANTHER" id="PTHR19370:SF189">
    <property type="entry name" value="CYTOCHROME C MITOCHONDRIAL IMPORT FACTOR CYC2"/>
    <property type="match status" value="1"/>
</dbReference>
<keyword evidence="8" id="KW-0812">Transmembrane</keyword>
<feature type="compositionally biased region" description="Basic and acidic residues" evidence="7">
    <location>
        <begin position="50"/>
        <end position="59"/>
    </location>
</feature>
<evidence type="ECO:0000256" key="7">
    <source>
        <dbReference type="SAM" id="MobiDB-lite"/>
    </source>
</evidence>
<feature type="compositionally biased region" description="Basic and acidic residues" evidence="7">
    <location>
        <begin position="426"/>
        <end position="452"/>
    </location>
</feature>
<evidence type="ECO:0000256" key="1">
    <source>
        <dbReference type="ARBA" id="ARBA00001974"/>
    </source>
</evidence>
<evidence type="ECO:0000313" key="10">
    <source>
        <dbReference type="EMBL" id="QBM89987.1"/>
    </source>
</evidence>
<comment type="similarity">
    <text evidence="2">Belongs to the flavoprotein pyridine nucleotide cytochrome reductase family.</text>
</comment>
<evidence type="ECO:0000256" key="3">
    <source>
        <dbReference type="ARBA" id="ARBA00022630"/>
    </source>
</evidence>
<feature type="binding site" evidence="6">
    <location>
        <position position="276"/>
    </location>
    <ligand>
        <name>FAD</name>
        <dbReference type="ChEBI" id="CHEBI:57692"/>
    </ligand>
</feature>